<dbReference type="GO" id="GO:0005829">
    <property type="term" value="C:cytosol"/>
    <property type="evidence" value="ECO:0007669"/>
    <property type="project" value="TreeGrafter"/>
</dbReference>
<reference evidence="18 19" key="1">
    <citation type="submission" date="2019-12" db="EMBL/GenBank/DDBJ databases">
        <authorList>
            <person name="Floudas D."/>
            <person name="Bentzer J."/>
            <person name="Ahren D."/>
            <person name="Johansson T."/>
            <person name="Persson P."/>
            <person name="Tunlid A."/>
        </authorList>
    </citation>
    <scope>NUCLEOTIDE SEQUENCE [LARGE SCALE GENOMIC DNA]</scope>
    <source>
        <strain evidence="18 19">CBS 102.39</strain>
    </source>
</reference>
<proteinExistence type="inferred from homology"/>
<evidence type="ECO:0000256" key="12">
    <source>
        <dbReference type="RuleBase" id="RU000611"/>
    </source>
</evidence>
<dbReference type="InterPro" id="IPR046458">
    <property type="entry name" value="PMI_typeI_hel"/>
</dbReference>
<evidence type="ECO:0000256" key="2">
    <source>
        <dbReference type="ARBA" id="ARBA00002564"/>
    </source>
</evidence>
<evidence type="ECO:0000256" key="5">
    <source>
        <dbReference type="ARBA" id="ARBA00011956"/>
    </source>
</evidence>
<dbReference type="InterPro" id="IPR016305">
    <property type="entry name" value="Mannose-6-P_Isomerase"/>
</dbReference>
<evidence type="ECO:0000313" key="18">
    <source>
        <dbReference type="EMBL" id="KAF4610596.1"/>
    </source>
</evidence>
<dbReference type="InterPro" id="IPR018050">
    <property type="entry name" value="Pmannose_isomerase-type1_CS"/>
</dbReference>
<evidence type="ECO:0000256" key="11">
    <source>
        <dbReference type="PIRSR" id="PIRSR001480-2"/>
    </source>
</evidence>
<comment type="catalytic activity">
    <reaction evidence="1 12">
        <text>D-mannose 6-phosphate = D-fructose 6-phosphate</text>
        <dbReference type="Rhea" id="RHEA:12356"/>
        <dbReference type="ChEBI" id="CHEBI:58735"/>
        <dbReference type="ChEBI" id="CHEBI:61527"/>
        <dbReference type="EC" id="5.3.1.8"/>
    </reaction>
</comment>
<dbReference type="InterPro" id="IPR001250">
    <property type="entry name" value="Man6P_Isoase-1"/>
</dbReference>
<dbReference type="Proteomes" id="UP000521872">
    <property type="component" value="Unassembled WGS sequence"/>
</dbReference>
<evidence type="ECO:0000256" key="1">
    <source>
        <dbReference type="ARBA" id="ARBA00000757"/>
    </source>
</evidence>
<dbReference type="EMBL" id="JAACJL010000058">
    <property type="protein sequence ID" value="KAF4610596.1"/>
    <property type="molecule type" value="Genomic_DNA"/>
</dbReference>
<dbReference type="UniPathway" id="UPA00126">
    <property type="reaction ID" value="UER00423"/>
</dbReference>
<evidence type="ECO:0000259" key="17">
    <source>
        <dbReference type="Pfam" id="PF20512"/>
    </source>
</evidence>
<dbReference type="GO" id="GO:0009298">
    <property type="term" value="P:GDP-mannose biosynthetic process"/>
    <property type="evidence" value="ECO:0007669"/>
    <property type="project" value="UniProtKB-UniPathway"/>
</dbReference>
<feature type="domain" description="Phosphomannose isomerase type I C-terminal" evidence="15">
    <location>
        <begin position="343"/>
        <end position="390"/>
    </location>
</feature>
<dbReference type="PROSITE" id="PS00965">
    <property type="entry name" value="PMI_I_1"/>
    <property type="match status" value="1"/>
</dbReference>
<dbReference type="InterPro" id="IPR046456">
    <property type="entry name" value="PMI_typeI_C"/>
</dbReference>
<accession>A0A8H4QH21</accession>
<dbReference type="GO" id="GO:0004476">
    <property type="term" value="F:mannose-6-phosphate isomerase activity"/>
    <property type="evidence" value="ECO:0007669"/>
    <property type="project" value="UniProtKB-EC"/>
</dbReference>
<dbReference type="Pfam" id="PF01238">
    <property type="entry name" value="PMI_typeI_C"/>
    <property type="match status" value="1"/>
</dbReference>
<evidence type="ECO:0000256" key="13">
    <source>
        <dbReference type="RuleBase" id="RU004189"/>
    </source>
</evidence>
<dbReference type="InterPro" id="IPR046457">
    <property type="entry name" value="PMI_typeI_cat"/>
</dbReference>
<dbReference type="PROSITE" id="PS00966">
    <property type="entry name" value="PMI_I_2"/>
    <property type="match status" value="1"/>
</dbReference>
<dbReference type="InterPro" id="IPR011051">
    <property type="entry name" value="RmlC_Cupin_sf"/>
</dbReference>
<protein>
    <recommendedName>
        <fullName evidence="6 12">Mannose-6-phosphate isomerase</fullName>
        <ecNumber evidence="5 12">5.3.1.8</ecNumber>
    </recommendedName>
</protein>
<feature type="domain" description="Phosphomannose isomerase type I helical insertion" evidence="17">
    <location>
        <begin position="193"/>
        <end position="261"/>
    </location>
</feature>
<dbReference type="CDD" id="cd07011">
    <property type="entry name" value="cupin_PMI_type_I_N"/>
    <property type="match status" value="1"/>
</dbReference>
<dbReference type="Gene3D" id="1.10.441.10">
    <property type="entry name" value="Phosphomannose Isomerase, domain 2"/>
    <property type="match status" value="1"/>
</dbReference>
<name>A0A8H4QH21_9AGAR</name>
<feature type="active site" evidence="10">
    <location>
        <position position="299"/>
    </location>
</feature>
<dbReference type="SUPFAM" id="SSF51182">
    <property type="entry name" value="RmlC-like cupins"/>
    <property type="match status" value="1"/>
</dbReference>
<keyword evidence="7 11" id="KW-0479">Metal-binding</keyword>
<feature type="binding site" evidence="11">
    <location>
        <position position="139"/>
    </location>
    <ligand>
        <name>Zn(2+)</name>
        <dbReference type="ChEBI" id="CHEBI:29105"/>
    </ligand>
</feature>
<organism evidence="18 19">
    <name type="scientific">Agrocybe pediades</name>
    <dbReference type="NCBI Taxonomy" id="84607"/>
    <lineage>
        <taxon>Eukaryota</taxon>
        <taxon>Fungi</taxon>
        <taxon>Dikarya</taxon>
        <taxon>Basidiomycota</taxon>
        <taxon>Agaricomycotina</taxon>
        <taxon>Agaricomycetes</taxon>
        <taxon>Agaricomycetidae</taxon>
        <taxon>Agaricales</taxon>
        <taxon>Agaricineae</taxon>
        <taxon>Strophariaceae</taxon>
        <taxon>Agrocybe</taxon>
    </lineage>
</organism>
<evidence type="ECO:0000259" key="16">
    <source>
        <dbReference type="Pfam" id="PF20511"/>
    </source>
</evidence>
<evidence type="ECO:0000256" key="4">
    <source>
        <dbReference type="ARBA" id="ARBA00010772"/>
    </source>
</evidence>
<evidence type="ECO:0000256" key="9">
    <source>
        <dbReference type="ARBA" id="ARBA00023235"/>
    </source>
</evidence>
<evidence type="ECO:0000256" key="3">
    <source>
        <dbReference type="ARBA" id="ARBA00004666"/>
    </source>
</evidence>
<dbReference type="PANTHER" id="PTHR10309:SF0">
    <property type="entry name" value="MANNOSE-6-PHOSPHATE ISOMERASE"/>
    <property type="match status" value="1"/>
</dbReference>
<dbReference type="AlphaFoldDB" id="A0A8H4QH21"/>
<comment type="similarity">
    <text evidence="4 13">Belongs to the mannose-6-phosphate isomerase type 1 family.</text>
</comment>
<evidence type="ECO:0000256" key="8">
    <source>
        <dbReference type="ARBA" id="ARBA00022833"/>
    </source>
</evidence>
<dbReference type="EC" id="5.3.1.8" evidence="5 12"/>
<evidence type="ECO:0000256" key="14">
    <source>
        <dbReference type="RuleBase" id="RU004248"/>
    </source>
</evidence>
<dbReference type="GO" id="GO:0008270">
    <property type="term" value="F:zinc ion binding"/>
    <property type="evidence" value="ECO:0007669"/>
    <property type="project" value="InterPro"/>
</dbReference>
<comment type="pathway">
    <text evidence="3 14">Nucleotide-sugar biosynthesis; GDP-alpha-D-mannose biosynthesis; alpha-D-mannose 1-phosphate from D-fructose 6-phosphate: step 1/2.</text>
</comment>
<evidence type="ECO:0000256" key="7">
    <source>
        <dbReference type="ARBA" id="ARBA00022723"/>
    </source>
</evidence>
<dbReference type="NCBIfam" id="TIGR00218">
    <property type="entry name" value="manA"/>
    <property type="match status" value="1"/>
</dbReference>
<dbReference type="Gene3D" id="2.60.120.10">
    <property type="entry name" value="Jelly Rolls"/>
    <property type="match status" value="2"/>
</dbReference>
<keyword evidence="19" id="KW-1185">Reference proteome</keyword>
<evidence type="ECO:0000313" key="19">
    <source>
        <dbReference type="Proteomes" id="UP000521872"/>
    </source>
</evidence>
<dbReference type="Pfam" id="PF20511">
    <property type="entry name" value="PMI_typeI_cat"/>
    <property type="match status" value="1"/>
</dbReference>
<keyword evidence="8 11" id="KW-0862">Zinc</keyword>
<dbReference type="FunFam" id="2.60.120.10:FF:000044">
    <property type="entry name" value="Mannose-6-phosphate isomerase"/>
    <property type="match status" value="1"/>
</dbReference>
<feature type="domain" description="Phosphomannose isomerase type I catalytic" evidence="16">
    <location>
        <begin position="7"/>
        <end position="156"/>
    </location>
</feature>
<dbReference type="PRINTS" id="PR00714">
    <property type="entry name" value="MAN6PISMRASE"/>
</dbReference>
<dbReference type="PANTHER" id="PTHR10309">
    <property type="entry name" value="MANNOSE-6-PHOSPHATE ISOMERASE"/>
    <property type="match status" value="1"/>
</dbReference>
<feature type="binding site" evidence="11">
    <location>
        <position position="112"/>
    </location>
    <ligand>
        <name>Zn(2+)</name>
        <dbReference type="ChEBI" id="CHEBI:29105"/>
    </ligand>
</feature>
<sequence>MSKGPSVFKIIPTTQQYDWGRTGRSSKVAEFAEASQIPGFKVDESAPYAELWMGTHTKSPSHVRSSNQVLSEYLGKQPELLGGSIVQEFGAGNGNLPFLFKVLSIEKALSIQSHPDKKTAEKLHAEQADIYKDPNHKPEMALAITPFRALCGFRPLNEIAAYLHSTPEFKAMIPPTIVDEFLSLSDSKTPDGPAEKAALKNLFSSLMTAEEKDIKEQLASLLKRYKAGETHDGEDGDVVKLVLRLDSQFPGDIGIFCVYVLNYIHLNPGQAIFLGAGEPHAYISGECMECMANSDNVIRAGLTPKLRDIPNLVSGLTYTASVPTKHTVKPRAFKPASKASSASALYDPPIPEFSVVQVKLSEGRKEEHPPLGGPSIAIVTEGKGKVSWGDESLDVRLGEVFFIGAASGVTFKNEGEGRLTIYRAYVEADVDK</sequence>
<keyword evidence="9 12" id="KW-0413">Isomerase</keyword>
<evidence type="ECO:0000256" key="6">
    <source>
        <dbReference type="ARBA" id="ARBA00018236"/>
    </source>
</evidence>
<dbReference type="PIRSF" id="PIRSF001480">
    <property type="entry name" value="Mannose-6-phosphate_isomerase"/>
    <property type="match status" value="1"/>
</dbReference>
<dbReference type="FunFam" id="1.10.441.10:FF:000001">
    <property type="entry name" value="Mannose-6-phosphate isomerase"/>
    <property type="match status" value="1"/>
</dbReference>
<dbReference type="GO" id="GO:0005975">
    <property type="term" value="P:carbohydrate metabolic process"/>
    <property type="evidence" value="ECO:0007669"/>
    <property type="project" value="InterPro"/>
</dbReference>
<dbReference type="InterPro" id="IPR014710">
    <property type="entry name" value="RmlC-like_jellyroll"/>
</dbReference>
<comment type="function">
    <text evidence="2">Involved in the synthesis of the GDP-mannose and dolichol-phosphate-mannose required for a number of critical mannosyl transfer reactions.</text>
</comment>
<feature type="binding site" evidence="11">
    <location>
        <position position="114"/>
    </location>
    <ligand>
        <name>Zn(2+)</name>
        <dbReference type="ChEBI" id="CHEBI:29105"/>
    </ligand>
</feature>
<comment type="cofactor">
    <cofactor evidence="11 12">
        <name>Zn(2+)</name>
        <dbReference type="ChEBI" id="CHEBI:29105"/>
    </cofactor>
    <text evidence="11 12">Binds 1 zinc ion per subunit.</text>
</comment>
<evidence type="ECO:0000259" key="15">
    <source>
        <dbReference type="Pfam" id="PF01238"/>
    </source>
</evidence>
<gene>
    <name evidence="18" type="ORF">D9613_007299</name>
</gene>
<dbReference type="Pfam" id="PF20512">
    <property type="entry name" value="PMI_typeI_hel"/>
    <property type="match status" value="1"/>
</dbReference>
<feature type="binding site" evidence="11">
    <location>
        <position position="280"/>
    </location>
    <ligand>
        <name>Zn(2+)</name>
        <dbReference type="ChEBI" id="CHEBI:29105"/>
    </ligand>
</feature>
<comment type="caution">
    <text evidence="18">The sequence shown here is derived from an EMBL/GenBank/DDBJ whole genome shotgun (WGS) entry which is preliminary data.</text>
</comment>
<evidence type="ECO:0000256" key="10">
    <source>
        <dbReference type="PIRSR" id="PIRSR001480-1"/>
    </source>
</evidence>